<comment type="caution">
    <text evidence="4">The sequence shown here is derived from an EMBL/GenBank/DDBJ whole genome shotgun (WGS) entry which is preliminary data.</text>
</comment>
<dbReference type="InterPro" id="IPR001296">
    <property type="entry name" value="Glyco_trans_1"/>
</dbReference>
<feature type="domain" description="Glycosyl transferase family 1" evidence="3">
    <location>
        <begin position="269"/>
        <end position="419"/>
    </location>
</feature>
<evidence type="ECO:0000259" key="3">
    <source>
        <dbReference type="Pfam" id="PF00534"/>
    </source>
</evidence>
<dbReference type="Gene3D" id="3.40.50.2000">
    <property type="entry name" value="Glycogen Phosphorylase B"/>
    <property type="match status" value="2"/>
</dbReference>
<dbReference type="SUPFAM" id="SSF53756">
    <property type="entry name" value="UDP-Glycosyltransferase/glycogen phosphorylase"/>
    <property type="match status" value="1"/>
</dbReference>
<dbReference type="RefSeq" id="WP_045246632.1">
    <property type="nucleotide sequence ID" value="NZ_JYIY01000060.1"/>
</dbReference>
<keyword evidence="2 4" id="KW-0808">Transferase</keyword>
<keyword evidence="5" id="KW-1185">Reference proteome</keyword>
<protein>
    <submittedName>
        <fullName evidence="4">Putative poly(Glycerol-phosphate) alpha-glucosyltransferase</fullName>
        <ecNumber evidence="4">2.4.1.52</ecNumber>
    </submittedName>
</protein>
<dbReference type="PANTHER" id="PTHR12526:SF510">
    <property type="entry name" value="D-INOSITOL 3-PHOSPHATE GLYCOSYLTRANSFERASE"/>
    <property type="match status" value="1"/>
</dbReference>
<dbReference type="PATRIC" id="fig|400772.4.peg.682"/>
<proteinExistence type="predicted"/>
<evidence type="ECO:0000256" key="2">
    <source>
        <dbReference type="ARBA" id="ARBA00022679"/>
    </source>
</evidence>
<dbReference type="EC" id="2.4.1.52" evidence="4"/>
<evidence type="ECO:0000313" key="5">
    <source>
        <dbReference type="Proteomes" id="UP000033451"/>
    </source>
</evidence>
<evidence type="ECO:0000256" key="1">
    <source>
        <dbReference type="ARBA" id="ARBA00022676"/>
    </source>
</evidence>
<dbReference type="EMBL" id="JYIY01000060">
    <property type="protein sequence ID" value="KJL38847.1"/>
    <property type="molecule type" value="Genomic_DNA"/>
</dbReference>
<keyword evidence="1 4" id="KW-0328">Glycosyltransferase</keyword>
<organism evidence="4 5">
    <name type="scientific">Microbacterium ginsengisoli</name>
    <dbReference type="NCBI Taxonomy" id="400772"/>
    <lineage>
        <taxon>Bacteria</taxon>
        <taxon>Bacillati</taxon>
        <taxon>Actinomycetota</taxon>
        <taxon>Actinomycetes</taxon>
        <taxon>Micrococcales</taxon>
        <taxon>Microbacteriaceae</taxon>
        <taxon>Microbacterium</taxon>
    </lineage>
</organism>
<gene>
    <name evidence="4" type="primary">tagE</name>
    <name evidence="4" type="ORF">RR49_00647</name>
</gene>
<name>A0A0F0LYH1_9MICO</name>
<dbReference type="OrthoDB" id="506201at2"/>
<dbReference type="PANTHER" id="PTHR12526">
    <property type="entry name" value="GLYCOSYLTRANSFERASE"/>
    <property type="match status" value="1"/>
</dbReference>
<reference evidence="4 5" key="1">
    <citation type="submission" date="2015-02" db="EMBL/GenBank/DDBJ databases">
        <title>Draft genome sequences of ten Microbacterium spp. with emphasis on heavy metal contaminated environments.</title>
        <authorList>
            <person name="Corretto E."/>
        </authorList>
    </citation>
    <scope>NUCLEOTIDE SEQUENCE [LARGE SCALE GENOMIC DNA]</scope>
    <source>
        <strain evidence="4 5">DSM 18659</strain>
    </source>
</reference>
<dbReference type="STRING" id="400772.RR49_00647"/>
<evidence type="ECO:0000313" key="4">
    <source>
        <dbReference type="EMBL" id="KJL38847.1"/>
    </source>
</evidence>
<dbReference type="GO" id="GO:0047265">
    <property type="term" value="F:poly(glycerol-phosphate) alpha-glucosyltransferase activity"/>
    <property type="evidence" value="ECO:0007669"/>
    <property type="project" value="UniProtKB-EC"/>
</dbReference>
<dbReference type="AlphaFoldDB" id="A0A0F0LYH1"/>
<accession>A0A0F0LYH1</accession>
<dbReference type="Proteomes" id="UP000033451">
    <property type="component" value="Unassembled WGS sequence"/>
</dbReference>
<dbReference type="Pfam" id="PF00534">
    <property type="entry name" value="Glycos_transf_1"/>
    <property type="match status" value="1"/>
</dbReference>
<sequence length="446" mass="46517">MAEFPDAHYLVLSSRLIPGLDGGYTVATLARARQFAAAGARQPLLLTVDPGAVADHAAQRATFVARGDAASADLFRNLFDDVVADAAWLRAAARPGERDDVLEYRAVTAPDGAVVTELPVVHDPDWHLSTAPIVVPGAGIVDGFGALYAAWIAHVVAGVRPADGLPVVLVCESRQLGELLVDRLPAGVALVHTVHTAHLEPPYDADAPVNALWRRWLAVAPRFAAVVWPTARQLADVTARFGSRPGDAVVPNAVPVADASDADRAGDHVVVLGRLAPGKRVADILRAWTIVREAVPAAVLDVVGDGPLRAELEALAHELGHGASVVFHGATTEPGAVLERAALLVQATAFEGQGLAALEALGHGCPVVSYDVRYGPRELLGTGAGVLVDDADAAALGEAVASLLRDPARRAALSARGREVAADYTPEAVMPRWADVVRHALERAAG</sequence>